<name>A0A1X7UR44_AMPQE</name>
<feature type="chain" id="PRO_5012937082" description="TB domain-containing protein" evidence="1">
    <location>
        <begin position="18"/>
        <end position="99"/>
    </location>
</feature>
<feature type="signal peptide" evidence="1">
    <location>
        <begin position="1"/>
        <end position="17"/>
    </location>
</feature>
<organism evidence="2">
    <name type="scientific">Amphimedon queenslandica</name>
    <name type="common">Sponge</name>
    <dbReference type="NCBI Taxonomy" id="400682"/>
    <lineage>
        <taxon>Eukaryota</taxon>
        <taxon>Metazoa</taxon>
        <taxon>Porifera</taxon>
        <taxon>Demospongiae</taxon>
        <taxon>Heteroscleromorpha</taxon>
        <taxon>Haplosclerida</taxon>
        <taxon>Niphatidae</taxon>
        <taxon>Amphimedon</taxon>
    </lineage>
</organism>
<protein>
    <recommendedName>
        <fullName evidence="3">TB domain-containing protein</fullName>
    </recommendedName>
</protein>
<dbReference type="AlphaFoldDB" id="A0A1X7UR44"/>
<sequence length="99" mass="10700">MKTQIFLLVVVLVGVYAVLVSSEAVCKCPGVCMKEVTEDGRCNTGYTIGKQNIGPWKCCKELGGGGYYFYGFRGAPAFCQPCDTVAPNNTGVTEFEQLE</sequence>
<evidence type="ECO:0000313" key="2">
    <source>
        <dbReference type="EnsemblMetazoa" id="Aqu2.1.30243_001"/>
    </source>
</evidence>
<dbReference type="InParanoid" id="A0A1X7UR44"/>
<evidence type="ECO:0000256" key="1">
    <source>
        <dbReference type="SAM" id="SignalP"/>
    </source>
</evidence>
<reference evidence="2" key="1">
    <citation type="submission" date="2017-05" db="UniProtKB">
        <authorList>
            <consortium name="EnsemblMetazoa"/>
        </authorList>
    </citation>
    <scope>IDENTIFICATION</scope>
</reference>
<evidence type="ECO:0008006" key="3">
    <source>
        <dbReference type="Google" id="ProtNLM"/>
    </source>
</evidence>
<proteinExistence type="predicted"/>
<dbReference type="EnsemblMetazoa" id="Aqu2.1.30243_001">
    <property type="protein sequence ID" value="Aqu2.1.30243_001"/>
    <property type="gene ID" value="Aqu2.1.30243"/>
</dbReference>
<accession>A0A1X7UR44</accession>
<keyword evidence="1" id="KW-0732">Signal</keyword>